<dbReference type="SUPFAM" id="SSF55073">
    <property type="entry name" value="Nucleotide cyclase"/>
    <property type="match status" value="1"/>
</dbReference>
<reference evidence="9 10" key="1">
    <citation type="journal article" date="2007" name="Proc. Natl. Acad. Sci. U.S.A.">
        <title>The genome of Syntrophus aciditrophicus: life at the thermodynamic limit of microbial growth.</title>
        <authorList>
            <person name="McInerney M.J."/>
            <person name="Rohlin L."/>
            <person name="Mouttaki H."/>
            <person name="Kim U."/>
            <person name="Krupp R.S."/>
            <person name="Rios-Hernandez L."/>
            <person name="Sieber J."/>
            <person name="Struchtemeyer C.G."/>
            <person name="Bhattacharyya A."/>
            <person name="Campbell J.W."/>
            <person name="Gunsalus R.P."/>
        </authorList>
    </citation>
    <scope>NUCLEOTIDE SEQUENCE [LARGE SCALE GENOMIC DNA]</scope>
    <source>
        <strain evidence="9 10">SB</strain>
    </source>
</reference>
<dbReference type="GO" id="GO:0035556">
    <property type="term" value="P:intracellular signal transduction"/>
    <property type="evidence" value="ECO:0007669"/>
    <property type="project" value="InterPro"/>
</dbReference>
<protein>
    <submittedName>
        <fullName evidence="9">Adenylate cyclase</fullName>
        <ecNumber evidence="9">4.6.1.1</ecNumber>
    </submittedName>
</protein>
<evidence type="ECO:0000313" key="10">
    <source>
        <dbReference type="Proteomes" id="UP000001933"/>
    </source>
</evidence>
<dbReference type="InterPro" id="IPR029787">
    <property type="entry name" value="Nucleotide_cyclase"/>
</dbReference>
<dbReference type="RefSeq" id="WP_011416893.1">
    <property type="nucleotide sequence ID" value="NC_007759.1"/>
</dbReference>
<evidence type="ECO:0000313" key="9">
    <source>
        <dbReference type="EMBL" id="ABC76860.1"/>
    </source>
</evidence>
<organism evidence="9 10">
    <name type="scientific">Syntrophus aciditrophicus (strain SB)</name>
    <dbReference type="NCBI Taxonomy" id="56780"/>
    <lineage>
        <taxon>Bacteria</taxon>
        <taxon>Pseudomonadati</taxon>
        <taxon>Thermodesulfobacteriota</taxon>
        <taxon>Syntrophia</taxon>
        <taxon>Syntrophales</taxon>
        <taxon>Syntrophaceae</taxon>
        <taxon>Syntrophus</taxon>
    </lineage>
</organism>
<dbReference type="InterPro" id="IPR011990">
    <property type="entry name" value="TPR-like_helical_dom_sf"/>
</dbReference>
<dbReference type="CDD" id="cd07302">
    <property type="entry name" value="CHD"/>
    <property type="match status" value="1"/>
</dbReference>
<evidence type="ECO:0000256" key="5">
    <source>
        <dbReference type="ARBA" id="ARBA00022989"/>
    </source>
</evidence>
<keyword evidence="4 7" id="KW-0812">Transmembrane</keyword>
<dbReference type="OrthoDB" id="9806735at2"/>
<proteinExistence type="inferred from homology"/>
<name>Q2LS04_SYNAS</name>
<dbReference type="FunFam" id="3.30.70.1230:FF:000016">
    <property type="entry name" value="Adenylate/guanylate cyclase domain-containing protein"/>
    <property type="match status" value="1"/>
</dbReference>
<dbReference type="eggNOG" id="COG2114">
    <property type="taxonomic scope" value="Bacteria"/>
</dbReference>
<keyword evidence="9" id="KW-0456">Lyase</keyword>
<dbReference type="PANTHER" id="PTHR43081">
    <property type="entry name" value="ADENYLATE CYCLASE, TERMINAL-DIFFERENTIATION SPECIFIC-RELATED"/>
    <property type="match status" value="1"/>
</dbReference>
<dbReference type="GO" id="GO:0030313">
    <property type="term" value="C:cell envelope"/>
    <property type="evidence" value="ECO:0007669"/>
    <property type="project" value="UniProtKB-SubCell"/>
</dbReference>
<gene>
    <name evidence="9" type="ORF">SYN_01481</name>
</gene>
<evidence type="ECO:0000259" key="8">
    <source>
        <dbReference type="PROSITE" id="PS50125"/>
    </source>
</evidence>
<dbReference type="Pfam" id="PF05226">
    <property type="entry name" value="CHASE2"/>
    <property type="match status" value="1"/>
</dbReference>
<keyword evidence="5 7" id="KW-1133">Transmembrane helix</keyword>
<sequence length="749" mass="84113">MSDRWKALFTVSPIKISLFVILLSLTLFFMDVRFLRFMELKALDLRMLSRGAVPSCGKVVIAVIDEKSLSELGRWPWPRTTIARLVDALRGYGAKAIGFDIVFAESENNAGLKDLERIKRELDQAGVNALKLNEIFSGKKNPDDPDAQLAASIRRAQNVTLGYFFHTSSKDVSHLSEREIAAKAENISSSRYSMVKSQGMPDEAAFVHAYGVASNLPELSEAAENSGYFNAFPDIDGSIRWSPLLIKFQDNYYSSLALSLLLQYLDWPMLSVNMAEFGVESIRIDDLRIPTDESGRLLINYLGPAKTFPHYSIGDIISGRLAPELFKDKIVIVGATATGIYDLRVTPFGAVYPGVEIHATVIDNILRRNFLVQSGWTSFLDACFIILLGLLMGTVIPRLKALQGVLVGLIILETFIGANVVIFTRYKIWFNLVYPVMTILLVYLGITVYRYVTEEREKKKVRGAFQRYLNESVVNEILKDPAKLKLGGDKKNLTVLFSDIRGFTTISEVLPPEALVRLLNEYLTAMTEIVFKYDGLLDKYIGDAVMAVFGAPLEQPDHALRACNTALDMMNRLKELQKKWEADGWPLVDIGIGVNSGDMVAGNMGSEMRFDYTVMGDSVNLGSRLEGINKEYGTNIVISQFTHEAVRDVLCCRELDSVRVKGKKQPIKIYELLGRREDENSWGELIRRFHMALEHYKAARWDEAVAAFQSVLAIRPDDFPSLLYIQRCETLRVCPPEAVWDGVFTMTSK</sequence>
<feature type="transmembrane region" description="Helical" evidence="7">
    <location>
        <begin position="7"/>
        <end position="30"/>
    </location>
</feature>
<keyword evidence="6 7" id="KW-0472">Membrane</keyword>
<feature type="domain" description="Guanylate cyclase" evidence="8">
    <location>
        <begin position="494"/>
        <end position="626"/>
    </location>
</feature>
<accession>Q2LS04</accession>
<keyword evidence="3" id="KW-1003">Cell membrane</keyword>
<evidence type="ECO:0000256" key="2">
    <source>
        <dbReference type="ARBA" id="ARBA00005381"/>
    </source>
</evidence>
<dbReference type="AlphaFoldDB" id="Q2LS04"/>
<keyword evidence="10" id="KW-1185">Reference proteome</keyword>
<dbReference type="InParanoid" id="Q2LS04"/>
<dbReference type="Proteomes" id="UP000001933">
    <property type="component" value="Chromosome"/>
</dbReference>
<feature type="transmembrane region" description="Helical" evidence="7">
    <location>
        <begin position="405"/>
        <end position="426"/>
    </location>
</feature>
<dbReference type="EC" id="4.6.1.1" evidence="9"/>
<dbReference type="GO" id="GO:0004016">
    <property type="term" value="F:adenylate cyclase activity"/>
    <property type="evidence" value="ECO:0007669"/>
    <property type="project" value="UniProtKB-EC"/>
</dbReference>
<dbReference type="EMBL" id="CP000252">
    <property type="protein sequence ID" value="ABC76860.1"/>
    <property type="molecule type" value="Genomic_DNA"/>
</dbReference>
<dbReference type="STRING" id="56780.SYN_01481"/>
<dbReference type="HOGENOM" id="CLU_000445_85_1_7"/>
<feature type="transmembrane region" description="Helical" evidence="7">
    <location>
        <begin position="375"/>
        <end position="393"/>
    </location>
</feature>
<dbReference type="InterPro" id="IPR050697">
    <property type="entry name" value="Adenylyl/Guanylyl_Cyclase_3/4"/>
</dbReference>
<evidence type="ECO:0000256" key="6">
    <source>
        <dbReference type="ARBA" id="ARBA00023136"/>
    </source>
</evidence>
<dbReference type="SMART" id="SM00044">
    <property type="entry name" value="CYCc"/>
    <property type="match status" value="1"/>
</dbReference>
<dbReference type="PANTHER" id="PTHR43081:SF1">
    <property type="entry name" value="ADENYLATE CYCLASE, TERMINAL-DIFFERENTIATION SPECIFIC"/>
    <property type="match status" value="1"/>
</dbReference>
<dbReference type="SMART" id="SM01080">
    <property type="entry name" value="CHASE2"/>
    <property type="match status" value="1"/>
</dbReference>
<dbReference type="InterPro" id="IPR007890">
    <property type="entry name" value="CHASE2"/>
</dbReference>
<dbReference type="GO" id="GO:0006171">
    <property type="term" value="P:cAMP biosynthetic process"/>
    <property type="evidence" value="ECO:0007669"/>
    <property type="project" value="TreeGrafter"/>
</dbReference>
<dbReference type="PROSITE" id="PS50125">
    <property type="entry name" value="GUANYLATE_CYCLASE_2"/>
    <property type="match status" value="1"/>
</dbReference>
<evidence type="ECO:0000256" key="7">
    <source>
        <dbReference type="SAM" id="Phobius"/>
    </source>
</evidence>
<evidence type="ECO:0000256" key="1">
    <source>
        <dbReference type="ARBA" id="ARBA00004196"/>
    </source>
</evidence>
<evidence type="ECO:0000256" key="4">
    <source>
        <dbReference type="ARBA" id="ARBA00022692"/>
    </source>
</evidence>
<comment type="similarity">
    <text evidence="2">Belongs to the adenylyl cyclase class-3 family.</text>
</comment>
<dbReference type="Pfam" id="PF00211">
    <property type="entry name" value="Guanylate_cyc"/>
    <property type="match status" value="1"/>
</dbReference>
<dbReference type="eggNOG" id="COG4252">
    <property type="taxonomic scope" value="Bacteria"/>
</dbReference>
<dbReference type="SUPFAM" id="SSF48452">
    <property type="entry name" value="TPR-like"/>
    <property type="match status" value="1"/>
</dbReference>
<dbReference type="KEGG" id="sat:SYN_01481"/>
<dbReference type="InterPro" id="IPR001054">
    <property type="entry name" value="A/G_cyclase"/>
</dbReference>
<evidence type="ECO:0000256" key="3">
    <source>
        <dbReference type="ARBA" id="ARBA00022475"/>
    </source>
</evidence>
<comment type="subcellular location">
    <subcellularLocation>
        <location evidence="1">Cell envelope</location>
    </subcellularLocation>
</comment>
<dbReference type="Gene3D" id="3.30.70.1230">
    <property type="entry name" value="Nucleotide cyclase"/>
    <property type="match status" value="1"/>
</dbReference>
<feature type="transmembrane region" description="Helical" evidence="7">
    <location>
        <begin position="432"/>
        <end position="452"/>
    </location>
</feature>